<dbReference type="RefSeq" id="WP_189566474.1">
    <property type="nucleotide sequence ID" value="NZ_BMXI01000001.1"/>
</dbReference>
<reference evidence="5" key="1">
    <citation type="journal article" date="2014" name="Int. J. Syst. Evol. Microbiol.">
        <title>Complete genome sequence of Corynebacterium casei LMG S-19264T (=DSM 44701T), isolated from a smear-ripened cheese.</title>
        <authorList>
            <consortium name="US DOE Joint Genome Institute (JGI-PGF)"/>
            <person name="Walter F."/>
            <person name="Albersmeier A."/>
            <person name="Kalinowski J."/>
            <person name="Ruckert C."/>
        </authorList>
    </citation>
    <scope>NUCLEOTIDE SEQUENCE</scope>
    <source>
        <strain evidence="5">KCTC 12988</strain>
    </source>
</reference>
<gene>
    <name evidence="5" type="ORF">GCM10007100_01900</name>
</gene>
<accession>A0A918TB79</accession>
<evidence type="ECO:0000313" key="6">
    <source>
        <dbReference type="Proteomes" id="UP000644507"/>
    </source>
</evidence>
<organism evidence="5 6">
    <name type="scientific">Roseibacillus persicicus</name>
    <dbReference type="NCBI Taxonomy" id="454148"/>
    <lineage>
        <taxon>Bacteria</taxon>
        <taxon>Pseudomonadati</taxon>
        <taxon>Verrucomicrobiota</taxon>
        <taxon>Verrucomicrobiia</taxon>
        <taxon>Verrucomicrobiales</taxon>
        <taxon>Verrucomicrobiaceae</taxon>
        <taxon>Roseibacillus</taxon>
    </lineage>
</organism>
<dbReference type="GO" id="GO:0016491">
    <property type="term" value="F:oxidoreductase activity"/>
    <property type="evidence" value="ECO:0007669"/>
    <property type="project" value="UniProtKB-KW"/>
</dbReference>
<keyword evidence="3" id="KW-0786">Thiamine pyrophosphate</keyword>
<feature type="domain" description="Transketolase-like pyrimidine-binding" evidence="4">
    <location>
        <begin position="4"/>
        <end position="176"/>
    </location>
</feature>
<sequence length="322" mass="35349">MGEVTYIDAIRAAQHDLLRDDDRVFIYGQDVGQFGGAFKATQGLKSEFPERVLDTPISEDAMVGAAIGAAIEGMRPIVEMQFADFSSIALNQMVNHAATYYYRTGTSIPLTLRLPSGGTPGSGPFHSQMMEALYSHYPGMMVIAPATVGDAYHMLKEAVEFDDPVVFCEHKFLYRWLKADSFASDGLPLTQARITRPGKHATVVTYSAMVHEAVKAAERLAEDGWEIEVVDLRCVKPIDTDTIMASVARTGRVLALGEAFPWGGVTAEVVSRVASEGFHLLDAPPARLNAKDTPIPYHPDLWRAHRPTPETIVDALRKLLNF</sequence>
<evidence type="ECO:0000313" key="5">
    <source>
        <dbReference type="EMBL" id="GHC40930.1"/>
    </source>
</evidence>
<evidence type="ECO:0000259" key="4">
    <source>
        <dbReference type="SMART" id="SM00861"/>
    </source>
</evidence>
<reference evidence="5" key="2">
    <citation type="submission" date="2020-09" db="EMBL/GenBank/DDBJ databases">
        <authorList>
            <person name="Sun Q."/>
            <person name="Kim S."/>
        </authorList>
    </citation>
    <scope>NUCLEOTIDE SEQUENCE</scope>
    <source>
        <strain evidence="5">KCTC 12988</strain>
    </source>
</reference>
<dbReference type="Gene3D" id="3.40.50.970">
    <property type="match status" value="1"/>
</dbReference>
<dbReference type="InterPro" id="IPR005475">
    <property type="entry name" value="Transketolase-like_Pyr-bd"/>
</dbReference>
<dbReference type="FunFam" id="3.40.50.920:FF:000001">
    <property type="entry name" value="Pyruvate dehydrogenase E1 beta subunit"/>
    <property type="match status" value="1"/>
</dbReference>
<dbReference type="InterPro" id="IPR033248">
    <property type="entry name" value="Transketolase_C"/>
</dbReference>
<dbReference type="Pfam" id="PF02780">
    <property type="entry name" value="Transketolase_C"/>
    <property type="match status" value="1"/>
</dbReference>
<name>A0A918TB79_9BACT</name>
<dbReference type="SUPFAM" id="SSF52518">
    <property type="entry name" value="Thiamin diphosphate-binding fold (THDP-binding)"/>
    <property type="match status" value="1"/>
</dbReference>
<keyword evidence="6" id="KW-1185">Reference proteome</keyword>
<dbReference type="Gene3D" id="3.40.50.920">
    <property type="match status" value="1"/>
</dbReference>
<dbReference type="PANTHER" id="PTHR43257:SF2">
    <property type="entry name" value="PYRUVATE DEHYDROGENASE E1 COMPONENT SUBUNIT BETA"/>
    <property type="match status" value="1"/>
</dbReference>
<dbReference type="AlphaFoldDB" id="A0A918TB79"/>
<dbReference type="InterPro" id="IPR009014">
    <property type="entry name" value="Transketo_C/PFOR_II"/>
</dbReference>
<evidence type="ECO:0000256" key="1">
    <source>
        <dbReference type="ARBA" id="ARBA00001964"/>
    </source>
</evidence>
<dbReference type="FunFam" id="3.40.50.970:FF:000001">
    <property type="entry name" value="Pyruvate dehydrogenase E1 beta subunit"/>
    <property type="match status" value="1"/>
</dbReference>
<dbReference type="PANTHER" id="PTHR43257">
    <property type="entry name" value="PYRUVATE DEHYDROGENASE E1 COMPONENT BETA SUBUNIT"/>
    <property type="match status" value="1"/>
</dbReference>
<dbReference type="SMART" id="SM00861">
    <property type="entry name" value="Transket_pyr"/>
    <property type="match status" value="1"/>
</dbReference>
<dbReference type="Pfam" id="PF02779">
    <property type="entry name" value="Transket_pyr"/>
    <property type="match status" value="1"/>
</dbReference>
<dbReference type="Proteomes" id="UP000644507">
    <property type="component" value="Unassembled WGS sequence"/>
</dbReference>
<dbReference type="EMBL" id="BMXI01000001">
    <property type="protein sequence ID" value="GHC40930.1"/>
    <property type="molecule type" value="Genomic_DNA"/>
</dbReference>
<comment type="caution">
    <text evidence="5">The sequence shown here is derived from an EMBL/GenBank/DDBJ whole genome shotgun (WGS) entry which is preliminary data.</text>
</comment>
<comment type="cofactor">
    <cofactor evidence="1">
        <name>thiamine diphosphate</name>
        <dbReference type="ChEBI" id="CHEBI:58937"/>
    </cofactor>
</comment>
<protein>
    <submittedName>
        <fullName evidence="5">2-oxoisovalerate dehydrogenase subunit beta</fullName>
    </submittedName>
</protein>
<dbReference type="SUPFAM" id="SSF52922">
    <property type="entry name" value="TK C-terminal domain-like"/>
    <property type="match status" value="1"/>
</dbReference>
<dbReference type="CDD" id="cd07036">
    <property type="entry name" value="TPP_PYR_E1-PDHc-beta_like"/>
    <property type="match status" value="1"/>
</dbReference>
<evidence type="ECO:0000256" key="2">
    <source>
        <dbReference type="ARBA" id="ARBA00023002"/>
    </source>
</evidence>
<evidence type="ECO:0000256" key="3">
    <source>
        <dbReference type="ARBA" id="ARBA00023052"/>
    </source>
</evidence>
<keyword evidence="2" id="KW-0560">Oxidoreductase</keyword>
<proteinExistence type="predicted"/>
<dbReference type="InterPro" id="IPR029061">
    <property type="entry name" value="THDP-binding"/>
</dbReference>